<gene>
    <name evidence="1" type="ORF">A3840_08415</name>
</gene>
<organism evidence="1 2">
    <name type="scientific">Devosia elaeis</name>
    <dbReference type="NCBI Taxonomy" id="1770058"/>
    <lineage>
        <taxon>Bacteria</taxon>
        <taxon>Pseudomonadati</taxon>
        <taxon>Pseudomonadota</taxon>
        <taxon>Alphaproteobacteria</taxon>
        <taxon>Hyphomicrobiales</taxon>
        <taxon>Devosiaceae</taxon>
        <taxon>Devosia</taxon>
    </lineage>
</organism>
<dbReference type="EMBL" id="LVVY01000077">
    <property type="protein sequence ID" value="OAM77759.1"/>
    <property type="molecule type" value="Genomic_DNA"/>
</dbReference>
<evidence type="ECO:0000313" key="2">
    <source>
        <dbReference type="Proteomes" id="UP000078389"/>
    </source>
</evidence>
<protein>
    <submittedName>
        <fullName evidence="1">Uncharacterized protein</fullName>
    </submittedName>
</protein>
<proteinExistence type="predicted"/>
<reference evidence="1 2" key="1">
    <citation type="submission" date="2016-03" db="EMBL/GenBank/DDBJ databases">
        <title>Genome sequencing of Devosia sp. S37.</title>
        <authorList>
            <person name="Mohd Nor M."/>
        </authorList>
    </citation>
    <scope>NUCLEOTIDE SEQUENCE [LARGE SCALE GENOMIC DNA]</scope>
    <source>
        <strain evidence="1 2">S37</strain>
    </source>
</reference>
<evidence type="ECO:0000313" key="1">
    <source>
        <dbReference type="EMBL" id="OAM77759.1"/>
    </source>
</evidence>
<dbReference type="AlphaFoldDB" id="A0A178HYD9"/>
<dbReference type="Proteomes" id="UP000078389">
    <property type="component" value="Unassembled WGS sequence"/>
</dbReference>
<keyword evidence="2" id="KW-1185">Reference proteome</keyword>
<accession>A0A178HYD9</accession>
<name>A0A178HYD9_9HYPH</name>
<sequence length="122" mass="13574">MQLERAAAGQVWVPSEARDTPVDPYIEEREARNLNANRAPPHSYGNLNFNPDGPLGKREVAVLLALRGKKDALKESDIHGASIATIEKLGLRGYLVKTRHFYKLLLTDAGQEAATRLAWKKQ</sequence>
<comment type="caution">
    <text evidence="1">The sequence shown here is derived from an EMBL/GenBank/DDBJ whole genome shotgun (WGS) entry which is preliminary data.</text>
</comment>